<reference evidence="2" key="1">
    <citation type="submission" date="2021-07" db="EMBL/GenBank/DDBJ databases">
        <title>Aureisphaera sp. CAU 1614 isolated from sea sediment.</title>
        <authorList>
            <person name="Kim W."/>
        </authorList>
    </citation>
    <scope>NUCLEOTIDE SEQUENCE</scope>
    <source>
        <strain evidence="2">CAU 1614</strain>
    </source>
</reference>
<dbReference type="AlphaFoldDB" id="A0A9X1JVA1"/>
<dbReference type="RefSeq" id="WP_219051915.1">
    <property type="nucleotide sequence ID" value="NZ_JAHWDP010000002.1"/>
</dbReference>
<sequence>MQKFETVSDYIASFPSEKQVLLKQIRTTLQKAVPEATETIKYGMPTLVLHGNLLHYAAMKNHIGIYPAPSGIEKFAKELEPYHTSKGAVQFPLDQPLPYDLMVKIALFRKEENVKKIKSKAKR</sequence>
<dbReference type="Proteomes" id="UP001138686">
    <property type="component" value="Unassembled WGS sequence"/>
</dbReference>
<keyword evidence="3" id="KW-1185">Reference proteome</keyword>
<gene>
    <name evidence="2" type="ORF">KXJ69_05195</name>
</gene>
<evidence type="ECO:0000313" key="2">
    <source>
        <dbReference type="EMBL" id="MBW2937490.1"/>
    </source>
</evidence>
<dbReference type="Pfam" id="PF08818">
    <property type="entry name" value="DUF1801"/>
    <property type="match status" value="1"/>
</dbReference>
<proteinExistence type="predicted"/>
<comment type="caution">
    <text evidence="2">The sequence shown here is derived from an EMBL/GenBank/DDBJ whole genome shotgun (WGS) entry which is preliminary data.</text>
</comment>
<dbReference type="EMBL" id="JAHWDP010000002">
    <property type="protein sequence ID" value="MBW2937490.1"/>
    <property type="molecule type" value="Genomic_DNA"/>
</dbReference>
<protein>
    <submittedName>
        <fullName evidence="2">DUF1801 domain-containing protein</fullName>
    </submittedName>
</protein>
<feature type="domain" description="YdhG-like" evidence="1">
    <location>
        <begin position="20"/>
        <end position="105"/>
    </location>
</feature>
<dbReference type="InterPro" id="IPR014922">
    <property type="entry name" value="YdhG-like"/>
</dbReference>
<name>A0A9X1JVA1_9FLAO</name>
<evidence type="ECO:0000259" key="1">
    <source>
        <dbReference type="Pfam" id="PF08818"/>
    </source>
</evidence>
<evidence type="ECO:0000313" key="3">
    <source>
        <dbReference type="Proteomes" id="UP001138686"/>
    </source>
</evidence>
<accession>A0A9X1JVA1</accession>
<organism evidence="2 3">
    <name type="scientific">Halomarinibacterium sedimenti</name>
    <dbReference type="NCBI Taxonomy" id="2857106"/>
    <lineage>
        <taxon>Bacteria</taxon>
        <taxon>Pseudomonadati</taxon>
        <taxon>Bacteroidota</taxon>
        <taxon>Flavobacteriia</taxon>
        <taxon>Flavobacteriales</taxon>
        <taxon>Flavobacteriaceae</taxon>
        <taxon>Halomarinibacterium</taxon>
    </lineage>
</organism>